<dbReference type="GO" id="GO:0016020">
    <property type="term" value="C:membrane"/>
    <property type="evidence" value="ECO:0007669"/>
    <property type="project" value="UniProtKB-SubCell"/>
</dbReference>
<keyword evidence="6 19" id="KW-1133">Transmembrane helix</keyword>
<evidence type="ECO:0000256" key="15">
    <source>
        <dbReference type="ARBA" id="ARBA00052216"/>
    </source>
</evidence>
<sequence length="528" mass="60161">MNFLSHDLLAPVLGILSLLLLYYLWSRKSKNKGISPPEPVGAWPIIGHLPLLGGQTPVALVLAGLADKYGPVFKIRLGMRPAIVVSNWESVKECFTTNDKALSNRPSSNAGKYLGYNYAAFGFTQGPYWREVRKLVMLQVLSSRRLEALKRVRKLEIETCIKELYREIHRDQRLVDSNEYQDLDRQSKEVVMSQWFEHLSLNIIVKMIAGKRYSGTEEARSFRKVIKEFMRISGLFGLSDAVPLSLLSWIDFEGHIKSMKGISKELSVITESWIDEHVKENLKGELRNEQDFIDVMLSAIDDQFTKYGHSKETIIKATIMNIILAGSDTTSVHLTWILSLLVNNREVMKRAQEEIDVNVGKERWVDESDIKNLVYLQAIVKETLRLFPPGPLSVPHEATEDCHMGPYLIPKGTRLMVNVWKLHRDPRIWSDPDEFIPERFLTSHAEIDYLGQHFEFTPFGSGRRSCPGITFAMQVTHLTIAQLLQGFDFTTPLNMPVDMTEGSSITLPKADPLQLLVTARLPSNFYEN</sequence>
<dbReference type="Proteomes" id="UP000594638">
    <property type="component" value="Unassembled WGS sequence"/>
</dbReference>
<keyword evidence="8 17" id="KW-0408">Iron</keyword>
<dbReference type="Gene3D" id="1.10.630.10">
    <property type="entry name" value="Cytochrome P450"/>
    <property type="match status" value="1"/>
</dbReference>
<evidence type="ECO:0000256" key="2">
    <source>
        <dbReference type="ARBA" id="ARBA00004167"/>
    </source>
</evidence>
<evidence type="ECO:0000256" key="17">
    <source>
        <dbReference type="PIRSR" id="PIRSR602401-1"/>
    </source>
</evidence>
<protein>
    <recommendedName>
        <fullName evidence="16">Flavonoid-6-hydroxylase</fullName>
    </recommendedName>
</protein>
<dbReference type="PANTHER" id="PTHR47947">
    <property type="entry name" value="CYTOCHROME P450 82C3-RELATED"/>
    <property type="match status" value="1"/>
</dbReference>
<keyword evidence="5 17" id="KW-0479">Metal-binding</keyword>
<dbReference type="InterPro" id="IPR036396">
    <property type="entry name" value="Cyt_P450_sf"/>
</dbReference>
<gene>
    <name evidence="20" type="ORF">OLEA9_A115282</name>
</gene>
<dbReference type="InterPro" id="IPR002401">
    <property type="entry name" value="Cyt_P450_E_grp-I"/>
</dbReference>
<evidence type="ECO:0000256" key="18">
    <source>
        <dbReference type="RuleBase" id="RU000461"/>
    </source>
</evidence>
<dbReference type="GO" id="GO:0016705">
    <property type="term" value="F:oxidoreductase activity, acting on paired donors, with incorporation or reduction of molecular oxygen"/>
    <property type="evidence" value="ECO:0007669"/>
    <property type="project" value="InterPro"/>
</dbReference>
<dbReference type="GO" id="GO:0005506">
    <property type="term" value="F:iron ion binding"/>
    <property type="evidence" value="ECO:0007669"/>
    <property type="project" value="InterPro"/>
</dbReference>
<comment type="catalytic activity">
    <reaction evidence="12">
        <text>(2S)-sakuranetin + reduced [NADPH--hemoprotein reductase] + O2 = (2S)-7-methylcarthamidin + oxidized [NADPH--hemoprotein reductase] + H2O + H(+)</text>
        <dbReference type="Rhea" id="RHEA:73431"/>
        <dbReference type="Rhea" id="RHEA-COMP:11964"/>
        <dbReference type="Rhea" id="RHEA-COMP:11965"/>
        <dbReference type="ChEBI" id="CHEBI:15377"/>
        <dbReference type="ChEBI" id="CHEBI:15378"/>
        <dbReference type="ChEBI" id="CHEBI:15379"/>
        <dbReference type="ChEBI" id="CHEBI:28927"/>
        <dbReference type="ChEBI" id="CHEBI:57618"/>
        <dbReference type="ChEBI" id="CHEBI:58210"/>
        <dbReference type="ChEBI" id="CHEBI:192815"/>
    </reaction>
    <physiologicalReaction direction="left-to-right" evidence="12">
        <dbReference type="Rhea" id="RHEA:73432"/>
    </physiologicalReaction>
</comment>
<evidence type="ECO:0000256" key="10">
    <source>
        <dbReference type="ARBA" id="ARBA00023136"/>
    </source>
</evidence>
<proteinExistence type="inferred from homology"/>
<evidence type="ECO:0000313" key="20">
    <source>
        <dbReference type="EMBL" id="CAA2965057.1"/>
    </source>
</evidence>
<keyword evidence="3 17" id="KW-0349">Heme</keyword>
<accession>A0A8S0QHV3</accession>
<evidence type="ECO:0000256" key="8">
    <source>
        <dbReference type="ARBA" id="ARBA00023004"/>
    </source>
</evidence>
<evidence type="ECO:0000256" key="11">
    <source>
        <dbReference type="ARBA" id="ARBA00034479"/>
    </source>
</evidence>
<evidence type="ECO:0000256" key="6">
    <source>
        <dbReference type="ARBA" id="ARBA00022989"/>
    </source>
</evidence>
<comment type="cofactor">
    <cofactor evidence="1 17">
        <name>heme</name>
        <dbReference type="ChEBI" id="CHEBI:30413"/>
    </cofactor>
</comment>
<comment type="subcellular location">
    <subcellularLocation>
        <location evidence="2">Membrane</location>
        <topology evidence="2">Single-pass membrane protein</topology>
    </subcellularLocation>
</comment>
<keyword evidence="21" id="KW-1185">Reference proteome</keyword>
<evidence type="ECO:0000313" key="21">
    <source>
        <dbReference type="Proteomes" id="UP000594638"/>
    </source>
</evidence>
<organism evidence="20 21">
    <name type="scientific">Olea europaea subsp. europaea</name>
    <dbReference type="NCBI Taxonomy" id="158383"/>
    <lineage>
        <taxon>Eukaryota</taxon>
        <taxon>Viridiplantae</taxon>
        <taxon>Streptophyta</taxon>
        <taxon>Embryophyta</taxon>
        <taxon>Tracheophyta</taxon>
        <taxon>Spermatophyta</taxon>
        <taxon>Magnoliopsida</taxon>
        <taxon>eudicotyledons</taxon>
        <taxon>Gunneridae</taxon>
        <taxon>Pentapetalae</taxon>
        <taxon>asterids</taxon>
        <taxon>lamiids</taxon>
        <taxon>Lamiales</taxon>
        <taxon>Oleaceae</taxon>
        <taxon>Oleeae</taxon>
        <taxon>Olea</taxon>
    </lineage>
</organism>
<dbReference type="Gramene" id="OE9A115282T1">
    <property type="protein sequence ID" value="OE9A115282C1"/>
    <property type="gene ID" value="OE9A115282"/>
</dbReference>
<dbReference type="AlphaFoldDB" id="A0A8S0QHV3"/>
<dbReference type="EMBL" id="CACTIH010001834">
    <property type="protein sequence ID" value="CAA2965057.1"/>
    <property type="molecule type" value="Genomic_DNA"/>
</dbReference>
<comment type="caution">
    <text evidence="20">The sequence shown here is derived from an EMBL/GenBank/DDBJ whole genome shotgun (WGS) entry which is preliminary data.</text>
</comment>
<keyword evidence="7 18" id="KW-0560">Oxidoreductase</keyword>
<dbReference type="PRINTS" id="PR00463">
    <property type="entry name" value="EP450I"/>
</dbReference>
<evidence type="ECO:0000256" key="19">
    <source>
        <dbReference type="SAM" id="Phobius"/>
    </source>
</evidence>
<dbReference type="OrthoDB" id="1055148at2759"/>
<evidence type="ECO:0000256" key="13">
    <source>
        <dbReference type="ARBA" id="ARBA00051691"/>
    </source>
</evidence>
<dbReference type="PANTHER" id="PTHR47947:SF1">
    <property type="entry name" value="CYTOCHROME P450 82E3"/>
    <property type="match status" value="1"/>
</dbReference>
<evidence type="ECO:0000256" key="9">
    <source>
        <dbReference type="ARBA" id="ARBA00023033"/>
    </source>
</evidence>
<comment type="pathway">
    <text evidence="11">Flavonoid metabolism.</text>
</comment>
<evidence type="ECO:0000256" key="5">
    <source>
        <dbReference type="ARBA" id="ARBA00022723"/>
    </source>
</evidence>
<dbReference type="CDD" id="cd20654">
    <property type="entry name" value="CYP82"/>
    <property type="match status" value="1"/>
</dbReference>
<evidence type="ECO:0000256" key="7">
    <source>
        <dbReference type="ARBA" id="ARBA00023002"/>
    </source>
</evidence>
<dbReference type="PRINTS" id="PR00385">
    <property type="entry name" value="P450"/>
</dbReference>
<keyword evidence="4 19" id="KW-0812">Transmembrane</keyword>
<feature type="binding site" description="axial binding residue" evidence="17">
    <location>
        <position position="466"/>
    </location>
    <ligand>
        <name>heme</name>
        <dbReference type="ChEBI" id="CHEBI:30413"/>
    </ligand>
    <ligandPart>
        <name>Fe</name>
        <dbReference type="ChEBI" id="CHEBI:18248"/>
    </ligandPart>
</feature>
<evidence type="ECO:0000256" key="16">
    <source>
        <dbReference type="ARBA" id="ARBA00067499"/>
    </source>
</evidence>
<dbReference type="Pfam" id="PF00067">
    <property type="entry name" value="p450"/>
    <property type="match status" value="1"/>
</dbReference>
<feature type="transmembrane region" description="Helical" evidence="19">
    <location>
        <begin position="6"/>
        <end position="25"/>
    </location>
</feature>
<comment type="catalytic activity">
    <reaction evidence="14">
        <text>(2S)-naringenin 4',7-dimethyl ether + reduced [NADPH--hemoprotein reductase] + O2 = (2S)-carthamidin-4',7-dimethyl ether + oxidized [NADPH--hemoprotein reductase] + H2O + H(+)</text>
        <dbReference type="Rhea" id="RHEA:73439"/>
        <dbReference type="Rhea" id="RHEA-COMP:11964"/>
        <dbReference type="Rhea" id="RHEA-COMP:11965"/>
        <dbReference type="ChEBI" id="CHEBI:15377"/>
        <dbReference type="ChEBI" id="CHEBI:15378"/>
        <dbReference type="ChEBI" id="CHEBI:15379"/>
        <dbReference type="ChEBI" id="CHEBI:57618"/>
        <dbReference type="ChEBI" id="CHEBI:58210"/>
        <dbReference type="ChEBI" id="CHEBI:192816"/>
        <dbReference type="ChEBI" id="CHEBI:192817"/>
    </reaction>
    <physiologicalReaction direction="left-to-right" evidence="14">
        <dbReference type="Rhea" id="RHEA:73440"/>
    </physiologicalReaction>
</comment>
<keyword evidence="9 18" id="KW-0503">Monooxygenase</keyword>
<dbReference type="PROSITE" id="PS00086">
    <property type="entry name" value="CYTOCHROME_P450"/>
    <property type="match status" value="1"/>
</dbReference>
<comment type="catalytic activity">
    <reaction evidence="13">
        <text>genkwanin + reduced [NADPH--hemoprotein reductase] + O2 = scutellarein 7-methyl ether + oxidized [NADPH--hemoprotein reductase] + H2O</text>
        <dbReference type="Rhea" id="RHEA:73427"/>
        <dbReference type="Rhea" id="RHEA-COMP:11964"/>
        <dbReference type="Rhea" id="RHEA-COMP:11965"/>
        <dbReference type="ChEBI" id="CHEBI:15377"/>
        <dbReference type="ChEBI" id="CHEBI:15379"/>
        <dbReference type="ChEBI" id="CHEBI:57618"/>
        <dbReference type="ChEBI" id="CHEBI:58210"/>
        <dbReference type="ChEBI" id="CHEBI:192700"/>
        <dbReference type="ChEBI" id="CHEBI:192701"/>
    </reaction>
    <physiologicalReaction direction="left-to-right" evidence="13">
        <dbReference type="Rhea" id="RHEA:73428"/>
    </physiologicalReaction>
</comment>
<dbReference type="GO" id="GO:0020037">
    <property type="term" value="F:heme binding"/>
    <property type="evidence" value="ECO:0007669"/>
    <property type="project" value="InterPro"/>
</dbReference>
<comment type="catalytic activity">
    <reaction evidence="15">
        <text>apigenin 4',7-dimethyl ether + reduced [NADPH--hemoprotein reductase] + O2 = ladanein + oxidized [NADPH--hemoprotein reductase] + H2O + H(+)</text>
        <dbReference type="Rhea" id="RHEA:73435"/>
        <dbReference type="Rhea" id="RHEA-COMP:11964"/>
        <dbReference type="Rhea" id="RHEA-COMP:11965"/>
        <dbReference type="ChEBI" id="CHEBI:2769"/>
        <dbReference type="ChEBI" id="CHEBI:15377"/>
        <dbReference type="ChEBI" id="CHEBI:15378"/>
        <dbReference type="ChEBI" id="CHEBI:15379"/>
        <dbReference type="ChEBI" id="CHEBI:57618"/>
        <dbReference type="ChEBI" id="CHEBI:58210"/>
        <dbReference type="ChEBI" id="CHEBI:192702"/>
    </reaction>
    <physiologicalReaction direction="left-to-right" evidence="15">
        <dbReference type="Rhea" id="RHEA:73436"/>
    </physiologicalReaction>
</comment>
<dbReference type="SUPFAM" id="SSF48264">
    <property type="entry name" value="Cytochrome P450"/>
    <property type="match status" value="1"/>
</dbReference>
<dbReference type="FunFam" id="1.10.630.10:FF:000026">
    <property type="entry name" value="Cytochrome P450 82C4"/>
    <property type="match status" value="1"/>
</dbReference>
<dbReference type="InterPro" id="IPR050651">
    <property type="entry name" value="Plant_Cytochrome_P450_Monoox"/>
</dbReference>
<dbReference type="InterPro" id="IPR017972">
    <property type="entry name" value="Cyt_P450_CS"/>
</dbReference>
<evidence type="ECO:0000256" key="4">
    <source>
        <dbReference type="ARBA" id="ARBA00022692"/>
    </source>
</evidence>
<evidence type="ECO:0000256" key="12">
    <source>
        <dbReference type="ARBA" id="ARBA00050930"/>
    </source>
</evidence>
<keyword evidence="10 19" id="KW-0472">Membrane</keyword>
<evidence type="ECO:0000256" key="1">
    <source>
        <dbReference type="ARBA" id="ARBA00001971"/>
    </source>
</evidence>
<dbReference type="GO" id="GO:0004497">
    <property type="term" value="F:monooxygenase activity"/>
    <property type="evidence" value="ECO:0007669"/>
    <property type="project" value="UniProtKB-KW"/>
</dbReference>
<reference evidence="20 21" key="1">
    <citation type="submission" date="2019-12" db="EMBL/GenBank/DDBJ databases">
        <authorList>
            <person name="Alioto T."/>
            <person name="Alioto T."/>
            <person name="Gomez Garrido J."/>
        </authorList>
    </citation>
    <scope>NUCLEOTIDE SEQUENCE [LARGE SCALE GENOMIC DNA]</scope>
</reference>
<evidence type="ECO:0000256" key="3">
    <source>
        <dbReference type="ARBA" id="ARBA00022617"/>
    </source>
</evidence>
<evidence type="ECO:0000256" key="14">
    <source>
        <dbReference type="ARBA" id="ARBA00052049"/>
    </source>
</evidence>
<dbReference type="InterPro" id="IPR001128">
    <property type="entry name" value="Cyt_P450"/>
</dbReference>
<comment type="similarity">
    <text evidence="18">Belongs to the cytochrome P450 family.</text>
</comment>
<name>A0A8S0QHV3_OLEEU</name>